<accession>A0A518H5Z0</accession>
<dbReference type="KEGG" id="tpla:ElP_41780"/>
<dbReference type="AlphaFoldDB" id="A0A518H5Z0"/>
<feature type="region of interest" description="Disordered" evidence="1">
    <location>
        <begin position="307"/>
        <end position="331"/>
    </location>
</feature>
<feature type="domain" description="Glycosyltransferase 2-like" evidence="2">
    <location>
        <begin position="5"/>
        <end position="165"/>
    </location>
</feature>
<dbReference type="OrthoDB" id="9772170at2"/>
<dbReference type="EC" id="2.4.-.-" evidence="3"/>
<dbReference type="PANTHER" id="PTHR43685:SF10">
    <property type="entry name" value="LACTO-N-NEOTETRAOSE BIOSYNTHESIS GLYCOSYL TRANSFERASE LGTA"/>
    <property type="match status" value="1"/>
</dbReference>
<sequence length="331" mass="36820">MPAVSVVMPAYNAERYLAEAVESILEQTFEDFEMIVLDDGSTDGTLAILDRYAAADGRVRVISRPNTGIVGALNEMVAHSRGELLARMDSDDVARPDRLERQVAYMRARPECVCVGSWVVFIDSKGRPISLGHVDPDDDEALQDEALSGSCPLCHPSVMMRADVVRAVGGYCESFSTAQDIDLFLKLGDRGRLGNIQEPLLKYRLHAQSVSERRQRLQLQNFRRASDDACARRGLTPRFVPRAPWRPVDRDSLLGFYTWCGWSGFMQGDRRMALEYGLEAVRLIPWRPAGWRLLACALLKKPLPGPIPTPPWRPAPVPNPDPTPVSPPMPG</sequence>
<evidence type="ECO:0000259" key="2">
    <source>
        <dbReference type="Pfam" id="PF00535"/>
    </source>
</evidence>
<protein>
    <submittedName>
        <fullName evidence="3">Glycosyltransferase EpsE</fullName>
        <ecNumber evidence="3">2.4.-.-</ecNumber>
    </submittedName>
</protein>
<gene>
    <name evidence="3" type="primary">epsE_3</name>
    <name evidence="3" type="ORF">ElP_41780</name>
</gene>
<name>A0A518H5Z0_9BACT</name>
<evidence type="ECO:0000313" key="3">
    <source>
        <dbReference type="EMBL" id="QDV36259.1"/>
    </source>
</evidence>
<keyword evidence="3" id="KW-0808">Transferase</keyword>
<keyword evidence="3" id="KW-0328">Glycosyltransferase</keyword>
<dbReference type="InterPro" id="IPR001173">
    <property type="entry name" value="Glyco_trans_2-like"/>
</dbReference>
<evidence type="ECO:0000313" key="4">
    <source>
        <dbReference type="Proteomes" id="UP000317835"/>
    </source>
</evidence>
<dbReference type="EMBL" id="CP036426">
    <property type="protein sequence ID" value="QDV36259.1"/>
    <property type="molecule type" value="Genomic_DNA"/>
</dbReference>
<dbReference type="InterPro" id="IPR029044">
    <property type="entry name" value="Nucleotide-diphossugar_trans"/>
</dbReference>
<proteinExistence type="predicted"/>
<evidence type="ECO:0000256" key="1">
    <source>
        <dbReference type="SAM" id="MobiDB-lite"/>
    </source>
</evidence>
<organism evidence="3 4">
    <name type="scientific">Tautonia plasticadhaerens</name>
    <dbReference type="NCBI Taxonomy" id="2527974"/>
    <lineage>
        <taxon>Bacteria</taxon>
        <taxon>Pseudomonadati</taxon>
        <taxon>Planctomycetota</taxon>
        <taxon>Planctomycetia</taxon>
        <taxon>Isosphaerales</taxon>
        <taxon>Isosphaeraceae</taxon>
        <taxon>Tautonia</taxon>
    </lineage>
</organism>
<dbReference type="SUPFAM" id="SSF53448">
    <property type="entry name" value="Nucleotide-diphospho-sugar transferases"/>
    <property type="match status" value="1"/>
</dbReference>
<dbReference type="GO" id="GO:0016757">
    <property type="term" value="F:glycosyltransferase activity"/>
    <property type="evidence" value="ECO:0007669"/>
    <property type="project" value="UniProtKB-KW"/>
</dbReference>
<dbReference type="InterPro" id="IPR050834">
    <property type="entry name" value="Glycosyltransf_2"/>
</dbReference>
<reference evidence="3 4" key="1">
    <citation type="submission" date="2019-02" db="EMBL/GenBank/DDBJ databases">
        <title>Deep-cultivation of Planctomycetes and their phenomic and genomic characterization uncovers novel biology.</title>
        <authorList>
            <person name="Wiegand S."/>
            <person name="Jogler M."/>
            <person name="Boedeker C."/>
            <person name="Pinto D."/>
            <person name="Vollmers J."/>
            <person name="Rivas-Marin E."/>
            <person name="Kohn T."/>
            <person name="Peeters S.H."/>
            <person name="Heuer A."/>
            <person name="Rast P."/>
            <person name="Oberbeckmann S."/>
            <person name="Bunk B."/>
            <person name="Jeske O."/>
            <person name="Meyerdierks A."/>
            <person name="Storesund J.E."/>
            <person name="Kallscheuer N."/>
            <person name="Luecker S."/>
            <person name="Lage O.M."/>
            <person name="Pohl T."/>
            <person name="Merkel B.J."/>
            <person name="Hornburger P."/>
            <person name="Mueller R.-W."/>
            <person name="Bruemmer F."/>
            <person name="Labrenz M."/>
            <person name="Spormann A.M."/>
            <person name="Op den Camp H."/>
            <person name="Overmann J."/>
            <person name="Amann R."/>
            <person name="Jetten M.S.M."/>
            <person name="Mascher T."/>
            <person name="Medema M.H."/>
            <person name="Devos D.P."/>
            <person name="Kaster A.-K."/>
            <person name="Ovreas L."/>
            <person name="Rohde M."/>
            <person name="Galperin M.Y."/>
            <person name="Jogler C."/>
        </authorList>
    </citation>
    <scope>NUCLEOTIDE SEQUENCE [LARGE SCALE GENOMIC DNA]</scope>
    <source>
        <strain evidence="3 4">ElP</strain>
    </source>
</reference>
<dbReference type="RefSeq" id="WP_145272394.1">
    <property type="nucleotide sequence ID" value="NZ_CP036426.1"/>
</dbReference>
<dbReference type="Pfam" id="PF00535">
    <property type="entry name" value="Glycos_transf_2"/>
    <property type="match status" value="1"/>
</dbReference>
<dbReference type="Proteomes" id="UP000317835">
    <property type="component" value="Chromosome"/>
</dbReference>
<keyword evidence="4" id="KW-1185">Reference proteome</keyword>
<dbReference type="Gene3D" id="3.90.550.10">
    <property type="entry name" value="Spore Coat Polysaccharide Biosynthesis Protein SpsA, Chain A"/>
    <property type="match status" value="1"/>
</dbReference>
<dbReference type="PANTHER" id="PTHR43685">
    <property type="entry name" value="GLYCOSYLTRANSFERASE"/>
    <property type="match status" value="1"/>
</dbReference>